<evidence type="ECO:0000256" key="5">
    <source>
        <dbReference type="ARBA" id="ARBA00022516"/>
    </source>
</evidence>
<evidence type="ECO:0000256" key="13">
    <source>
        <dbReference type="ARBA" id="ARBA00036671"/>
    </source>
</evidence>
<keyword evidence="8 14" id="KW-1133">Transmembrane helix</keyword>
<dbReference type="PANTHER" id="PTHR11035:SF3">
    <property type="entry name" value="VERY-LONG-CHAIN (3R)-3-HYDROXYACYL-COA DEHYDRATASE"/>
    <property type="match status" value="1"/>
</dbReference>
<comment type="similarity">
    <text evidence="3 14">Belongs to the very long-chain fatty acids dehydratase HACD family.</text>
</comment>
<feature type="transmembrane region" description="Helical" evidence="14">
    <location>
        <begin position="110"/>
        <end position="130"/>
    </location>
</feature>
<evidence type="ECO:0000256" key="10">
    <source>
        <dbReference type="ARBA" id="ARBA00023136"/>
    </source>
</evidence>
<dbReference type="Proteomes" id="UP001642540">
    <property type="component" value="Unassembled WGS sequence"/>
</dbReference>
<dbReference type="PANTHER" id="PTHR11035">
    <property type="entry name" value="VERY-LONG-CHAIN (3R)-3-HYDROXYACYL-COA DEHYDRATASE"/>
    <property type="match status" value="1"/>
</dbReference>
<organism evidence="15 16">
    <name type="scientific">Orchesella dallaii</name>
    <dbReference type="NCBI Taxonomy" id="48710"/>
    <lineage>
        <taxon>Eukaryota</taxon>
        <taxon>Metazoa</taxon>
        <taxon>Ecdysozoa</taxon>
        <taxon>Arthropoda</taxon>
        <taxon>Hexapoda</taxon>
        <taxon>Collembola</taxon>
        <taxon>Entomobryomorpha</taxon>
        <taxon>Entomobryoidea</taxon>
        <taxon>Orchesellidae</taxon>
        <taxon>Orchesellinae</taxon>
        <taxon>Orchesella</taxon>
    </lineage>
</organism>
<dbReference type="InterPro" id="IPR007482">
    <property type="entry name" value="Tyr_Pase-like_PTPLA"/>
</dbReference>
<evidence type="ECO:0000256" key="9">
    <source>
        <dbReference type="ARBA" id="ARBA00023098"/>
    </source>
</evidence>
<keyword evidence="9 14" id="KW-0443">Lipid metabolism</keyword>
<comment type="function">
    <text evidence="14">Catalyzes the third of the four reactions of the long-chain fatty acids elongation cycle. This endoplasmic reticulum-bound enzymatic process, allows the addition of two carbons to the chain of long- and very long-chain fatty acids/VLCFAs per cycle. This enzyme catalyzes the dehydration of the 3-hydroxyacyl-CoA intermediate into trans-2,3-enoyl-CoA, within each cycle of fatty acid elongation. Thereby, it participates to the production of VLCFAs of different chain lengths that are involved in multiple biological processes as precursors of membrane lipids and lipid mediators.</text>
</comment>
<evidence type="ECO:0000256" key="1">
    <source>
        <dbReference type="ARBA" id="ARBA00004141"/>
    </source>
</evidence>
<comment type="caution">
    <text evidence="15">The sequence shown here is derived from an EMBL/GenBank/DDBJ whole genome shotgun (WGS) entry which is preliminary data.</text>
</comment>
<name>A0ABP1R382_9HEXA</name>
<evidence type="ECO:0000256" key="8">
    <source>
        <dbReference type="ARBA" id="ARBA00022989"/>
    </source>
</evidence>
<evidence type="ECO:0000256" key="7">
    <source>
        <dbReference type="ARBA" id="ARBA00022832"/>
    </source>
</evidence>
<evidence type="ECO:0000256" key="11">
    <source>
        <dbReference type="ARBA" id="ARBA00023160"/>
    </source>
</evidence>
<evidence type="ECO:0000256" key="2">
    <source>
        <dbReference type="ARBA" id="ARBA00005194"/>
    </source>
</evidence>
<proteinExistence type="inferred from homology"/>
<feature type="transmembrane region" description="Helical" evidence="14">
    <location>
        <begin position="7"/>
        <end position="27"/>
    </location>
</feature>
<reference evidence="15 16" key="1">
    <citation type="submission" date="2024-08" db="EMBL/GenBank/DDBJ databases">
        <authorList>
            <person name="Cucini C."/>
            <person name="Frati F."/>
        </authorList>
    </citation>
    <scope>NUCLEOTIDE SEQUENCE [LARGE SCALE GENOMIC DNA]</scope>
</reference>
<keyword evidence="12 14" id="KW-0456">Lyase</keyword>
<keyword evidence="11 14" id="KW-0275">Fatty acid biosynthesis</keyword>
<dbReference type="EMBL" id="CAXLJM020000049">
    <property type="protein sequence ID" value="CAL8113475.1"/>
    <property type="molecule type" value="Genomic_DNA"/>
</dbReference>
<sequence length="219" mass="25163">MGLVSKIYLMLYNLTLTVGWAYVLFLTIQHRADYKKIYSNVRIPLQIFQTAAVLEILHAAIGIVKSNVILTTFQVFSRVFVVWCVLEVSPPSTVSIGVPLLLFAWCVTEIIRYGYYFLNLVGLAQLIVWFRYTLFIALYPIGVSGELLCMYNALSYVRDNRIWSYSMPNQINFVFDYHYVLIGIALLYIPIFPQLYLHMFAQRKKILGGGSTSKTVKSQ</sequence>
<comment type="pathway">
    <text evidence="2 14">Lipid metabolism; fatty acid biosynthesis.</text>
</comment>
<evidence type="ECO:0000256" key="3">
    <source>
        <dbReference type="ARBA" id="ARBA00007811"/>
    </source>
</evidence>
<accession>A0ABP1R382</accession>
<protein>
    <recommendedName>
        <fullName evidence="4 14">Very-long-chain (3R)-3-hydroxyacyl-CoA dehydratase</fullName>
        <ecNumber evidence="4 14">4.2.1.134</ecNumber>
    </recommendedName>
</protein>
<keyword evidence="16" id="KW-1185">Reference proteome</keyword>
<dbReference type="EC" id="4.2.1.134" evidence="4 14"/>
<comment type="catalytic activity">
    <reaction evidence="13 14">
        <text>a very-long-chain (3R)-3-hydroxyacyl-CoA = a very-long-chain (2E)-enoyl-CoA + H2O</text>
        <dbReference type="Rhea" id="RHEA:45812"/>
        <dbReference type="ChEBI" id="CHEBI:15377"/>
        <dbReference type="ChEBI" id="CHEBI:83728"/>
        <dbReference type="ChEBI" id="CHEBI:85440"/>
        <dbReference type="EC" id="4.2.1.134"/>
    </reaction>
</comment>
<dbReference type="Pfam" id="PF04387">
    <property type="entry name" value="PTPLA"/>
    <property type="match status" value="1"/>
</dbReference>
<keyword evidence="5 14" id="KW-0444">Lipid biosynthesis</keyword>
<evidence type="ECO:0000313" key="15">
    <source>
        <dbReference type="EMBL" id="CAL8113475.1"/>
    </source>
</evidence>
<evidence type="ECO:0000256" key="14">
    <source>
        <dbReference type="RuleBase" id="RU363109"/>
    </source>
</evidence>
<keyword evidence="6 14" id="KW-0812">Transmembrane</keyword>
<feature type="transmembrane region" description="Helical" evidence="14">
    <location>
        <begin position="80"/>
        <end position="104"/>
    </location>
</feature>
<evidence type="ECO:0000256" key="4">
    <source>
        <dbReference type="ARBA" id="ARBA00013122"/>
    </source>
</evidence>
<keyword evidence="7 14" id="KW-0276">Fatty acid metabolism</keyword>
<keyword evidence="14" id="KW-0256">Endoplasmic reticulum</keyword>
<feature type="transmembrane region" description="Helical" evidence="14">
    <location>
        <begin position="177"/>
        <end position="197"/>
    </location>
</feature>
<gene>
    <name evidence="15" type="ORF">ODALV1_LOCUS16035</name>
</gene>
<comment type="subcellular location">
    <subcellularLocation>
        <location evidence="14">Endoplasmic reticulum membrane</location>
        <topology evidence="14">Multi-pass membrane protein</topology>
    </subcellularLocation>
    <subcellularLocation>
        <location evidence="1">Membrane</location>
        <topology evidence="1">Multi-pass membrane protein</topology>
    </subcellularLocation>
</comment>
<evidence type="ECO:0000313" key="16">
    <source>
        <dbReference type="Proteomes" id="UP001642540"/>
    </source>
</evidence>
<feature type="transmembrane region" description="Helical" evidence="14">
    <location>
        <begin position="47"/>
        <end position="68"/>
    </location>
</feature>
<feature type="transmembrane region" description="Helical" evidence="14">
    <location>
        <begin position="137"/>
        <end position="157"/>
    </location>
</feature>
<keyword evidence="10 14" id="KW-0472">Membrane</keyword>
<evidence type="ECO:0000256" key="12">
    <source>
        <dbReference type="ARBA" id="ARBA00023239"/>
    </source>
</evidence>
<evidence type="ECO:0000256" key="6">
    <source>
        <dbReference type="ARBA" id="ARBA00022692"/>
    </source>
</evidence>